<dbReference type="PANTHER" id="PTHR43563:SF1">
    <property type="entry name" value="AMINE OXIDASE [FLAVIN-CONTAINING] B"/>
    <property type="match status" value="1"/>
</dbReference>
<keyword evidence="5" id="KW-0732">Signal</keyword>
<feature type="binding site" evidence="4">
    <location>
        <position position="58"/>
    </location>
    <ligand>
        <name>FAD</name>
        <dbReference type="ChEBI" id="CHEBI:57692"/>
    </ligand>
</feature>
<gene>
    <name evidence="7" type="ORF">DI526_04845</name>
</gene>
<dbReference type="InterPro" id="IPR006311">
    <property type="entry name" value="TAT_signal"/>
</dbReference>
<proteinExistence type="inferred from homology"/>
<feature type="signal peptide" evidence="5">
    <location>
        <begin position="1"/>
        <end position="29"/>
    </location>
</feature>
<dbReference type="EMBL" id="QFQZ01000009">
    <property type="protein sequence ID" value="PZR36096.1"/>
    <property type="molecule type" value="Genomic_DNA"/>
</dbReference>
<organism evidence="7 8">
    <name type="scientific">Caulobacter segnis</name>
    <dbReference type="NCBI Taxonomy" id="88688"/>
    <lineage>
        <taxon>Bacteria</taxon>
        <taxon>Pseudomonadati</taxon>
        <taxon>Pseudomonadota</taxon>
        <taxon>Alphaproteobacteria</taxon>
        <taxon>Caulobacterales</taxon>
        <taxon>Caulobacteraceae</taxon>
        <taxon>Caulobacter</taxon>
    </lineage>
</organism>
<feature type="binding site" evidence="4">
    <location>
        <position position="385"/>
    </location>
    <ligand>
        <name>substrate</name>
    </ligand>
</feature>
<evidence type="ECO:0000256" key="3">
    <source>
        <dbReference type="ARBA" id="ARBA00023002"/>
    </source>
</evidence>
<keyword evidence="3" id="KW-0560">Oxidoreductase</keyword>
<evidence type="ECO:0000256" key="5">
    <source>
        <dbReference type="SAM" id="SignalP"/>
    </source>
</evidence>
<dbReference type="Gene3D" id="3.50.50.60">
    <property type="entry name" value="FAD/NAD(P)-binding domain"/>
    <property type="match status" value="1"/>
</dbReference>
<evidence type="ECO:0000313" key="7">
    <source>
        <dbReference type="EMBL" id="PZR36096.1"/>
    </source>
</evidence>
<sequence>MTFTRRQAILGAAIAQLGAAAALAPTAQAAPKPVKAKDAKPSPVSSDPDVIILGAGISGLGAASLLEEQGAKVLILEARKRVGGRIFTLLDQPGTPEMGFNSMGAGYGRGMDMARRAGVELHDVAPRYMKDPRQQFVLGGVTLTREEWAASPKNPFPAALKSMMPWEIVPVLVSKNNRLKDWADWIAPESAPLDISMHQYLSQLGLSDAAIRLAFDKAPYYGLNGHQSSALVYEFNDGWGKAQSAAGPGSFAVKGGNLLLPQGLAAKQKGDILLGKEVVAISSGPDAAVVTCRDGSTYRAKKVICSLPFSVLRNISFEPGFTGPQAKAVTSLPYQPISIAFLTVSAPYWEKDGLPPTMWTDGPLGQVLAQRYGPTPDEVTGLSVFARGELALAWDRLGKENTLAMIVSELERLRPAAKGLVKGAYYHSWGLEPFNGGDWSYFNPGQITAFAREMSTPVGRVHFCGEHTGTSNRGLESALESAERVALEILSA</sequence>
<dbReference type="Pfam" id="PF01593">
    <property type="entry name" value="Amino_oxidase"/>
    <property type="match status" value="1"/>
</dbReference>
<dbReference type="Proteomes" id="UP000249393">
    <property type="component" value="Unassembled WGS sequence"/>
</dbReference>
<dbReference type="AlphaFoldDB" id="A0A2W5VHE2"/>
<evidence type="ECO:0000256" key="4">
    <source>
        <dbReference type="PIRSR" id="PIRSR601613-1"/>
    </source>
</evidence>
<evidence type="ECO:0000256" key="1">
    <source>
        <dbReference type="ARBA" id="ARBA00001974"/>
    </source>
</evidence>
<protein>
    <submittedName>
        <fullName evidence="7">FAD-dependent oxidoreductase</fullName>
    </submittedName>
</protein>
<evidence type="ECO:0000259" key="6">
    <source>
        <dbReference type="Pfam" id="PF01593"/>
    </source>
</evidence>
<dbReference type="SUPFAM" id="SSF51905">
    <property type="entry name" value="FAD/NAD(P)-binding domain"/>
    <property type="match status" value="1"/>
</dbReference>
<dbReference type="GO" id="GO:0016491">
    <property type="term" value="F:oxidoreductase activity"/>
    <property type="evidence" value="ECO:0007669"/>
    <property type="project" value="UniProtKB-KW"/>
</dbReference>
<accession>A0A2W5VHE2</accession>
<feature type="binding site" evidence="4">
    <location>
        <position position="278"/>
    </location>
    <ligand>
        <name>FAD</name>
        <dbReference type="ChEBI" id="CHEBI:57692"/>
    </ligand>
</feature>
<dbReference type="PRINTS" id="PR00757">
    <property type="entry name" value="AMINEOXDASEF"/>
</dbReference>
<dbReference type="PROSITE" id="PS51318">
    <property type="entry name" value="TAT"/>
    <property type="match status" value="1"/>
</dbReference>
<dbReference type="InterPro" id="IPR036188">
    <property type="entry name" value="FAD/NAD-bd_sf"/>
</dbReference>
<feature type="domain" description="Amine oxidase" evidence="6">
    <location>
        <begin position="57"/>
        <end position="490"/>
    </location>
</feature>
<comment type="similarity">
    <text evidence="2">Belongs to the flavin monoamine oxidase family.</text>
</comment>
<comment type="cofactor">
    <cofactor evidence="1">
        <name>FAD</name>
        <dbReference type="ChEBI" id="CHEBI:57692"/>
    </cofactor>
</comment>
<reference evidence="7 8" key="1">
    <citation type="submission" date="2017-08" db="EMBL/GenBank/DDBJ databases">
        <title>Infants hospitalized years apart are colonized by the same room-sourced microbial strains.</title>
        <authorList>
            <person name="Brooks B."/>
            <person name="Olm M.R."/>
            <person name="Firek B.A."/>
            <person name="Baker R."/>
            <person name="Thomas B.C."/>
            <person name="Morowitz M.J."/>
            <person name="Banfield J.F."/>
        </authorList>
    </citation>
    <scope>NUCLEOTIDE SEQUENCE [LARGE SCALE GENOMIC DNA]</scope>
    <source>
        <strain evidence="7">S2_003_000_R2_4</strain>
    </source>
</reference>
<dbReference type="InterPro" id="IPR001613">
    <property type="entry name" value="Flavin_amine_oxidase"/>
</dbReference>
<dbReference type="InterPro" id="IPR050703">
    <property type="entry name" value="Flavin_MAO"/>
</dbReference>
<feature type="chain" id="PRO_5016098002" evidence="5">
    <location>
        <begin position="30"/>
        <end position="492"/>
    </location>
</feature>
<evidence type="ECO:0000256" key="2">
    <source>
        <dbReference type="ARBA" id="ARBA00005995"/>
    </source>
</evidence>
<dbReference type="PANTHER" id="PTHR43563">
    <property type="entry name" value="AMINE OXIDASE"/>
    <property type="match status" value="1"/>
</dbReference>
<comment type="caution">
    <text evidence="7">The sequence shown here is derived from an EMBL/GenBank/DDBJ whole genome shotgun (WGS) entry which is preliminary data.</text>
</comment>
<name>A0A2W5VHE2_9CAUL</name>
<feature type="binding site" evidence="4">
    <location>
        <position position="466"/>
    </location>
    <ligand>
        <name>FAD</name>
        <dbReference type="ChEBI" id="CHEBI:57692"/>
    </ligand>
</feature>
<feature type="binding site" evidence="4">
    <location>
        <begin position="77"/>
        <end position="78"/>
    </location>
    <ligand>
        <name>FAD</name>
        <dbReference type="ChEBI" id="CHEBI:57692"/>
    </ligand>
</feature>
<dbReference type="RefSeq" id="WP_304274797.1">
    <property type="nucleotide sequence ID" value="NZ_QFQZ01000009.1"/>
</dbReference>
<dbReference type="SUPFAM" id="SSF54373">
    <property type="entry name" value="FAD-linked reductases, C-terminal domain"/>
    <property type="match status" value="1"/>
</dbReference>
<evidence type="ECO:0000313" key="8">
    <source>
        <dbReference type="Proteomes" id="UP000249393"/>
    </source>
</evidence>
<dbReference type="InterPro" id="IPR002937">
    <property type="entry name" value="Amino_oxidase"/>
</dbReference>